<feature type="binding site" evidence="15">
    <location>
        <position position="875"/>
    </location>
    <ligand>
        <name>Mg(2+)</name>
        <dbReference type="ChEBI" id="CHEBI:18420"/>
    </ligand>
</feature>
<comment type="catalytic activity">
    <reaction evidence="15">
        <text>Exonucleolytic cleavage (in the presence of ATP) in either 5'- to 3'- or 3'- to 5'-direction to yield 5'-phosphooligonucleotides.</text>
        <dbReference type="EC" id="3.1.11.5"/>
    </reaction>
</comment>
<name>A0A4U6QPP0_9ACTN</name>
<keyword evidence="11 15" id="KW-0234">DNA repair</keyword>
<evidence type="ECO:0000259" key="19">
    <source>
        <dbReference type="PROSITE" id="PS51217"/>
    </source>
</evidence>
<keyword evidence="6 15" id="KW-0347">Helicase</keyword>
<keyword evidence="21" id="KW-1185">Reference proteome</keyword>
<keyword evidence="12 15" id="KW-0413">Isomerase</keyword>
<feature type="domain" description="UvrD-like helicase ATP-binding" evidence="18">
    <location>
        <begin position="1"/>
        <end position="335"/>
    </location>
</feature>
<dbReference type="GO" id="GO:0016887">
    <property type="term" value="F:ATP hydrolysis activity"/>
    <property type="evidence" value="ECO:0007669"/>
    <property type="project" value="RHEA"/>
</dbReference>
<keyword evidence="2 15" id="KW-0479">Metal-binding</keyword>
<comment type="function">
    <text evidence="15">A helicase/nuclease that prepares dsDNA breaks (DSB) for recombinational DNA repair. Binds to DSBs and unwinds DNA via a highly rapid and processive ATP-dependent bidirectional helicase activity. Unwinds dsDNA until it encounters a Chi (crossover hotspot instigator) sequence from the 3' direction. Cuts ssDNA a few nucleotides 3' to the Chi site. The properties and activities of the enzyme are changed at Chi. The Chi-altered holoenzyme produces a long 3'-ssDNA overhang and facilitates RecA-binding to the ssDNA for homologous DNA recombination and repair. Holoenzyme degrades any linearized DNA that is unable to undergo homologous recombination. In the holoenzyme this subunit contributes ATPase, 3'-5' helicase, exonuclease activity and loads RecA onto ssDNA.</text>
</comment>
<protein>
    <recommendedName>
        <fullName evidence="15">RecBCD enzyme subunit RecB</fullName>
        <ecNumber evidence="15">3.1.11.5</ecNumber>
        <ecNumber evidence="15">5.6.2.4</ecNumber>
    </recommendedName>
    <alternativeName>
        <fullName evidence="15">DNA 3'-5' helicase subunit RecB</fullName>
    </alternativeName>
    <alternativeName>
        <fullName evidence="15">Exonuclease V subunit RecB</fullName>
        <shortName evidence="15">ExoV subunit RecB</shortName>
    </alternativeName>
    <alternativeName>
        <fullName evidence="15">Helicase/nuclease RecBCD subunit RecB</fullName>
    </alternativeName>
</protein>
<feature type="region of interest" description="Nuclease activity, interacts with RecD and RecA" evidence="15">
    <location>
        <begin position="789"/>
        <end position="1142"/>
    </location>
</feature>
<evidence type="ECO:0000256" key="1">
    <source>
        <dbReference type="ARBA" id="ARBA00022722"/>
    </source>
</evidence>
<comment type="cofactor">
    <cofactor evidence="15">
        <name>Mg(2+)</name>
        <dbReference type="ChEBI" id="CHEBI:18420"/>
    </cofactor>
    <text evidence="15">Binds 1 Mg(2+) ion per subunit.</text>
</comment>
<dbReference type="InterPro" id="IPR004586">
    <property type="entry name" value="RecB"/>
</dbReference>
<keyword evidence="9 15" id="KW-0460">Magnesium</keyword>
<dbReference type="CDD" id="cd22352">
    <property type="entry name" value="RecB_C-like"/>
    <property type="match status" value="1"/>
</dbReference>
<dbReference type="GO" id="GO:0009338">
    <property type="term" value="C:exodeoxyribonuclease V complex"/>
    <property type="evidence" value="ECO:0007669"/>
    <property type="project" value="TreeGrafter"/>
</dbReference>
<evidence type="ECO:0000256" key="12">
    <source>
        <dbReference type="ARBA" id="ARBA00023235"/>
    </source>
</evidence>
<comment type="miscellaneous">
    <text evidence="15">In the RecBCD complex, RecB has a slow 3'-5' helicase, an exonuclease activity and loads RecA onto ssDNA, RecD has a fast 5'-3' helicase activity, while RecC stimulates the ATPase and processivity of the RecB helicase and contributes to recognition of the Chi site.</text>
</comment>
<evidence type="ECO:0000256" key="4">
    <source>
        <dbReference type="ARBA" id="ARBA00022763"/>
    </source>
</evidence>
<keyword evidence="1 15" id="KW-0540">Nuclease</keyword>
<dbReference type="GO" id="GO:0008854">
    <property type="term" value="F:exodeoxyribonuclease V activity"/>
    <property type="evidence" value="ECO:0007669"/>
    <property type="project" value="UniProtKB-EC"/>
</dbReference>
<dbReference type="InterPro" id="IPR014017">
    <property type="entry name" value="DNA_helicase_UvrD-like_C"/>
</dbReference>
<keyword evidence="3 15" id="KW-0547">Nucleotide-binding</keyword>
<dbReference type="Gene3D" id="1.10.486.10">
    <property type="entry name" value="PCRA, domain 4"/>
    <property type="match status" value="1"/>
</dbReference>
<dbReference type="EC" id="5.6.2.4" evidence="15"/>
<evidence type="ECO:0000256" key="15">
    <source>
        <dbReference type="HAMAP-Rule" id="MF_01485"/>
    </source>
</evidence>
<evidence type="ECO:0000256" key="6">
    <source>
        <dbReference type="ARBA" id="ARBA00022806"/>
    </source>
</evidence>
<comment type="caution">
    <text evidence="20">The sequence shown here is derived from an EMBL/GenBank/DDBJ whole genome shotgun (WGS) entry which is preliminary data.</text>
</comment>
<evidence type="ECO:0000256" key="8">
    <source>
        <dbReference type="ARBA" id="ARBA00022840"/>
    </source>
</evidence>
<dbReference type="PANTHER" id="PTHR11070:SF23">
    <property type="entry name" value="RECBCD ENZYME SUBUNIT RECB"/>
    <property type="match status" value="1"/>
</dbReference>
<keyword evidence="4 15" id="KW-0227">DNA damage</keyword>
<dbReference type="EC" id="3.1.11.5" evidence="15"/>
<dbReference type="GO" id="GO:0000724">
    <property type="term" value="P:double-strand break repair via homologous recombination"/>
    <property type="evidence" value="ECO:0007669"/>
    <property type="project" value="UniProtKB-UniRule"/>
</dbReference>
<evidence type="ECO:0000256" key="10">
    <source>
        <dbReference type="ARBA" id="ARBA00023125"/>
    </source>
</evidence>
<evidence type="ECO:0000256" key="7">
    <source>
        <dbReference type="ARBA" id="ARBA00022839"/>
    </source>
</evidence>
<feature type="binding site" evidence="15">
    <location>
        <position position="1010"/>
    </location>
    <ligand>
        <name>Mg(2+)</name>
        <dbReference type="ChEBI" id="CHEBI:18420"/>
    </ligand>
</feature>
<keyword evidence="10 15" id="KW-0238">DNA-binding</keyword>
<evidence type="ECO:0000256" key="3">
    <source>
        <dbReference type="ARBA" id="ARBA00022741"/>
    </source>
</evidence>
<proteinExistence type="inferred from homology"/>
<keyword evidence="7 15" id="KW-0269">Exonuclease</keyword>
<feature type="region of interest" description="Disordered" evidence="17">
    <location>
        <begin position="648"/>
        <end position="671"/>
    </location>
</feature>
<dbReference type="GO" id="GO:0000287">
    <property type="term" value="F:magnesium ion binding"/>
    <property type="evidence" value="ECO:0007669"/>
    <property type="project" value="UniProtKB-UniRule"/>
</dbReference>
<comment type="domain">
    <text evidence="15">The N-terminal DNA-binding domain is a ssDNA-dependent ATPase and has ATP-dependent 3'-5' helicase function. This domain interacts with RecC.</text>
</comment>
<dbReference type="Gene3D" id="3.40.50.300">
    <property type="entry name" value="P-loop containing nucleotide triphosphate hydrolases"/>
    <property type="match status" value="2"/>
</dbReference>
<evidence type="ECO:0000313" key="20">
    <source>
        <dbReference type="EMBL" id="TKV62036.1"/>
    </source>
</evidence>
<dbReference type="GO" id="GO:0005829">
    <property type="term" value="C:cytosol"/>
    <property type="evidence" value="ECO:0007669"/>
    <property type="project" value="TreeGrafter"/>
</dbReference>
<dbReference type="AlphaFoldDB" id="A0A4U6QPP0"/>
<evidence type="ECO:0000256" key="14">
    <source>
        <dbReference type="ARBA" id="ARBA00048988"/>
    </source>
</evidence>
<feature type="region of interest" description="DNA-binding and helicase activity, interacts with RecC" evidence="15">
    <location>
        <begin position="1"/>
        <end position="755"/>
    </location>
</feature>
<feature type="binding site" evidence="16">
    <location>
        <begin position="21"/>
        <end position="28"/>
    </location>
    <ligand>
        <name>ATP</name>
        <dbReference type="ChEBI" id="CHEBI:30616"/>
    </ligand>
</feature>
<comment type="domain">
    <text evidence="15">The C-terminal domain has nuclease activity and interacts with RecD. It interacts with RecA, facilitating its loading onto ssDNA.</text>
</comment>
<keyword evidence="8 15" id="KW-0067">ATP-binding</keyword>
<dbReference type="PANTHER" id="PTHR11070">
    <property type="entry name" value="UVRD / RECB / PCRA DNA HELICASE FAMILY MEMBER"/>
    <property type="match status" value="1"/>
</dbReference>
<evidence type="ECO:0000256" key="5">
    <source>
        <dbReference type="ARBA" id="ARBA00022801"/>
    </source>
</evidence>
<dbReference type="InterPro" id="IPR000212">
    <property type="entry name" value="DNA_helicase_UvrD/REP"/>
</dbReference>
<accession>A0A4U6QPP0</accession>
<sequence>MGVPAFDLVGPLPTGTTVLEASAGTGKTHTIAALVTRYVAEGVAALDDLLVVTFSRSASQELRERVREHLVRASRALADPATARHDEDEVIRHLATPPPGSPDEVSARHRRLLTARADFDAATIVTTHGFCQLVLASLGVAGDSDAGVELVEDLSDLVGEVVDDLYLQGFAGRHAGDGAPFLDPDQAARLGRQVVEDPQAELAPADAQPGSVAYRRVRFAAAVRAEVQRRKRRRRVLGFDDLLVRLAAALRDSEAPALARMRRRWSTVLVDEFQDTDPVQWEILSQAFADVATLVLVGDPKQAIYAFRGGDIHTYLRATAAATAHATLDVNRRSDAPLVDALQVLLGGLELGDPRIPVRPVSAAERGSRLTGAPVSAPVRLRVLDARRHDTARGKIRIGPVRPFIARDLAADIAELLGSDACWDGRPLQAGDVAVLVSRHAQAEQVRQALAAKGIAAVVAGPSNVYTAPAGTDWLTLLEALEQPHRSGRARAAALTPFVGHTAAELNAGGEALTDSLSALFARWAELLAERGVAALMEVAEIDRGMPARVLATPDGERRMTDLRHVGEALHTAAITDGLGVGALAEWLRHRRRERPGGTADERVRRLETDAAAVQVLTVHASKGLQFPVVYLPFAFDRWVSEENVDPVRYHDPDSGQRTVDVGGPGSPGRADRVAAALAEDAAESLRLLYVGLTRARSQVVLWWGPTTTTECSPLHRVLFGRRPESGSVSDRVPVRSSDESGQLLLRIQRAGGLMVEEASISAIAAAPRQDDSDDVLAVATLTRSPGAGWRRLSYTSLSSAAAAGPEPTGVGSEPETGQREDEALPVTAVVAPLVTGGDPDVPGLAPSPASTDVPLPLSPMGQLPVGAAFGTLTHAVLELADPQAPDLAAELLHRCREEVPRHAQPLDPDALAAALLPVLRTPLGPLAGDRTLADIGRRDRLAELTFEMPLCGGDLAAGGAGQVGTLGEVAGLLRAHLPASDPLAGYADRLADPGLAHQPLWGYLTGSLDVVLRVDDGSGPRYLVADYKTNWLGDLDSAPGSGLGAPPDVRAYRPAGLAAAMAGSDYPLQALLYGVALHRFLRWRQPGYDPAVHLGGVLYLFVRGMCGPQTPVENGQPFGVFGWKPPAGLITDLSDLLGGGR</sequence>
<comment type="catalytic activity">
    <reaction evidence="14 15">
        <text>ATP + H2O = ADP + phosphate + H(+)</text>
        <dbReference type="Rhea" id="RHEA:13065"/>
        <dbReference type="ChEBI" id="CHEBI:15377"/>
        <dbReference type="ChEBI" id="CHEBI:15378"/>
        <dbReference type="ChEBI" id="CHEBI:30616"/>
        <dbReference type="ChEBI" id="CHEBI:43474"/>
        <dbReference type="ChEBI" id="CHEBI:456216"/>
        <dbReference type="EC" id="5.6.2.4"/>
    </reaction>
</comment>
<evidence type="ECO:0000256" key="9">
    <source>
        <dbReference type="ARBA" id="ARBA00022842"/>
    </source>
</evidence>
<dbReference type="GO" id="GO:0043138">
    <property type="term" value="F:3'-5' DNA helicase activity"/>
    <property type="evidence" value="ECO:0007669"/>
    <property type="project" value="UniProtKB-UniRule"/>
</dbReference>
<feature type="region of interest" description="Disordered" evidence="17">
    <location>
        <begin position="801"/>
        <end position="822"/>
    </location>
</feature>
<dbReference type="EMBL" id="SZZH01000001">
    <property type="protein sequence ID" value="TKV62036.1"/>
    <property type="molecule type" value="Genomic_DNA"/>
</dbReference>
<dbReference type="PROSITE" id="PS51198">
    <property type="entry name" value="UVRD_HELICASE_ATP_BIND"/>
    <property type="match status" value="1"/>
</dbReference>
<evidence type="ECO:0000256" key="17">
    <source>
        <dbReference type="SAM" id="MobiDB-lite"/>
    </source>
</evidence>
<organism evidence="20 21">
    <name type="scientific">Nakamurella flava</name>
    <dbReference type="NCBI Taxonomy" id="2576308"/>
    <lineage>
        <taxon>Bacteria</taxon>
        <taxon>Bacillati</taxon>
        <taxon>Actinomycetota</taxon>
        <taxon>Actinomycetes</taxon>
        <taxon>Nakamurellales</taxon>
        <taxon>Nakamurellaceae</taxon>
        <taxon>Nakamurella</taxon>
    </lineage>
</organism>
<dbReference type="InterPro" id="IPR027417">
    <property type="entry name" value="P-loop_NTPase"/>
</dbReference>
<dbReference type="Proteomes" id="UP000306985">
    <property type="component" value="Unassembled WGS sequence"/>
</dbReference>
<dbReference type="GO" id="GO:0003677">
    <property type="term" value="F:DNA binding"/>
    <property type="evidence" value="ECO:0007669"/>
    <property type="project" value="UniProtKB-UniRule"/>
</dbReference>
<dbReference type="GO" id="GO:0005524">
    <property type="term" value="F:ATP binding"/>
    <property type="evidence" value="ECO:0007669"/>
    <property type="project" value="UniProtKB-UniRule"/>
</dbReference>
<evidence type="ECO:0000313" key="21">
    <source>
        <dbReference type="Proteomes" id="UP000306985"/>
    </source>
</evidence>
<evidence type="ECO:0000256" key="13">
    <source>
        <dbReference type="ARBA" id="ARBA00034617"/>
    </source>
</evidence>
<dbReference type="OrthoDB" id="9810135at2"/>
<gene>
    <name evidence="15" type="primary">recB</name>
    <name evidence="20" type="ORF">FDO65_00100</name>
</gene>
<evidence type="ECO:0000256" key="2">
    <source>
        <dbReference type="ARBA" id="ARBA00022723"/>
    </source>
</evidence>
<dbReference type="SUPFAM" id="SSF52980">
    <property type="entry name" value="Restriction endonuclease-like"/>
    <property type="match status" value="1"/>
</dbReference>
<dbReference type="InterPro" id="IPR011335">
    <property type="entry name" value="Restrct_endonuc-II-like"/>
</dbReference>
<feature type="domain" description="UvrD-like helicase C-terminal" evidence="19">
    <location>
        <begin position="365"/>
        <end position="624"/>
    </location>
</feature>
<feature type="binding site" evidence="15">
    <location>
        <position position="1027"/>
    </location>
    <ligand>
        <name>Mg(2+)</name>
        <dbReference type="ChEBI" id="CHEBI:18420"/>
    </ligand>
</feature>
<dbReference type="Pfam" id="PF13361">
    <property type="entry name" value="UvrD_C"/>
    <property type="match status" value="1"/>
</dbReference>
<dbReference type="InterPro" id="IPR011604">
    <property type="entry name" value="PDDEXK-like_dom_sf"/>
</dbReference>
<dbReference type="HAMAP" id="MF_01485">
    <property type="entry name" value="RecB"/>
    <property type="match status" value="1"/>
</dbReference>
<reference evidence="20 21" key="1">
    <citation type="submission" date="2019-05" db="EMBL/GenBank/DDBJ databases">
        <title>Nakamurella sp. N5BH11, whole genome shotgun sequence.</title>
        <authorList>
            <person name="Tuo L."/>
        </authorList>
    </citation>
    <scope>NUCLEOTIDE SEQUENCE [LARGE SCALE GENOMIC DNA]</scope>
    <source>
        <strain evidence="20 21">N5BH11</strain>
    </source>
</reference>
<dbReference type="InterPro" id="IPR014016">
    <property type="entry name" value="UvrD-like_ATP-bd"/>
</dbReference>
<dbReference type="SUPFAM" id="SSF52540">
    <property type="entry name" value="P-loop containing nucleoside triphosphate hydrolases"/>
    <property type="match status" value="1"/>
</dbReference>
<comment type="catalytic activity">
    <reaction evidence="13 15">
        <text>Couples ATP hydrolysis with the unwinding of duplex DNA by translocating in the 3'-5' direction.</text>
        <dbReference type="EC" id="5.6.2.4"/>
    </reaction>
</comment>
<dbReference type="Gene3D" id="3.90.320.10">
    <property type="match status" value="1"/>
</dbReference>
<dbReference type="Pfam" id="PF00580">
    <property type="entry name" value="UvrD-helicase"/>
    <property type="match status" value="1"/>
</dbReference>
<evidence type="ECO:0000256" key="16">
    <source>
        <dbReference type="PROSITE-ProRule" id="PRU00560"/>
    </source>
</evidence>
<comment type="subunit">
    <text evidence="15">Heterotrimer of RecB, RecC and RecD. All subunits contribute to DNA-binding. Interacts with RecA.</text>
</comment>
<feature type="active site" description="For nuclease activity" evidence="15">
    <location>
        <position position="1027"/>
    </location>
</feature>
<comment type="similarity">
    <text evidence="15">Belongs to the helicase family. UvrD subfamily.</text>
</comment>
<evidence type="ECO:0000259" key="18">
    <source>
        <dbReference type="PROSITE" id="PS51198"/>
    </source>
</evidence>
<dbReference type="PROSITE" id="PS51217">
    <property type="entry name" value="UVRD_HELICASE_CTER"/>
    <property type="match status" value="1"/>
</dbReference>
<evidence type="ECO:0000256" key="11">
    <source>
        <dbReference type="ARBA" id="ARBA00023204"/>
    </source>
</evidence>
<keyword evidence="5 15" id="KW-0378">Hydrolase</keyword>